<dbReference type="InterPro" id="IPR036388">
    <property type="entry name" value="WH-like_DNA-bd_sf"/>
</dbReference>
<reference evidence="6 7" key="2">
    <citation type="journal article" date="2015" name="Stand. Genomic Sci.">
        <title>Draft genome sequence of marine-derived Streptomyces sp. TP-A0598, a producer of anti-MRSA antibiotic lydicamycins.</title>
        <authorList>
            <person name="Komaki H."/>
            <person name="Ichikawa N."/>
            <person name="Hosoyama A."/>
            <person name="Fujita N."/>
            <person name="Igarashi Y."/>
        </authorList>
    </citation>
    <scope>NUCLEOTIDE SEQUENCE [LARGE SCALE GENOMIC DNA]</scope>
    <source>
        <strain evidence="6 7">NBRC 110027</strain>
    </source>
</reference>
<dbReference type="InterPro" id="IPR036390">
    <property type="entry name" value="WH_DNA-bd_sf"/>
</dbReference>
<dbReference type="SUPFAM" id="SSF64288">
    <property type="entry name" value="Chorismate lyase-like"/>
    <property type="match status" value="1"/>
</dbReference>
<dbReference type="OrthoDB" id="4537656at2"/>
<name>A0A0P4R241_9ACTN</name>
<protein>
    <submittedName>
        <fullName evidence="6">Putative GntR family transcriptional regulator</fullName>
    </submittedName>
</protein>
<evidence type="ECO:0000256" key="1">
    <source>
        <dbReference type="ARBA" id="ARBA00023015"/>
    </source>
</evidence>
<evidence type="ECO:0000259" key="5">
    <source>
        <dbReference type="PROSITE" id="PS50949"/>
    </source>
</evidence>
<evidence type="ECO:0000256" key="4">
    <source>
        <dbReference type="SAM" id="MobiDB-lite"/>
    </source>
</evidence>
<proteinExistence type="predicted"/>
<dbReference type="GO" id="GO:0003700">
    <property type="term" value="F:DNA-binding transcription factor activity"/>
    <property type="evidence" value="ECO:0007669"/>
    <property type="project" value="InterPro"/>
</dbReference>
<dbReference type="SMART" id="SM00345">
    <property type="entry name" value="HTH_GNTR"/>
    <property type="match status" value="1"/>
</dbReference>
<dbReference type="InterPro" id="IPR028978">
    <property type="entry name" value="Chorismate_lyase_/UTRA_dom_sf"/>
</dbReference>
<evidence type="ECO:0000313" key="7">
    <source>
        <dbReference type="Proteomes" id="UP000048965"/>
    </source>
</evidence>
<feature type="domain" description="HTH gntR-type" evidence="5">
    <location>
        <begin position="2"/>
        <end position="70"/>
    </location>
</feature>
<sequence>MAVAYERIAEELRAAIRAGELKPGDKLPAESKLAERFRRSVPTIREALRALRDEGLIEKQHGRGNFVRRPRTPARRSNLRHQWEKGRAREPLAERAQTGATEHDTGLTVDDLVFRASYRKIEADQDLAEAFGLPEGTALLERTYRTRYAAENAPFSLVTSYLVHDLIARNPALLDASNEPWPGGSQSQLYSVGIELDRVEERVTARPPTPEEAAELELPPGTSVLALRKTSIDIHDRVVDVSDVVLPGDRTELLFTTPLERW</sequence>
<dbReference type="PRINTS" id="PR00035">
    <property type="entry name" value="HTHGNTR"/>
</dbReference>
<reference evidence="7" key="1">
    <citation type="submission" date="2014-09" db="EMBL/GenBank/DDBJ databases">
        <title>Whole genome shotgun sequence of Streptomyces sp. NBRC 110027.</title>
        <authorList>
            <person name="Komaki H."/>
            <person name="Ichikawa N."/>
            <person name="Katano-Makiyama Y."/>
            <person name="Hosoyama A."/>
            <person name="Hashimoto M."/>
            <person name="Uohara A."/>
            <person name="Kitahashi Y."/>
            <person name="Ohji S."/>
            <person name="Kimura A."/>
            <person name="Yamazoe A."/>
            <person name="Igarashi Y."/>
            <person name="Fujita N."/>
        </authorList>
    </citation>
    <scope>NUCLEOTIDE SEQUENCE [LARGE SCALE GENOMIC DNA]</scope>
    <source>
        <strain evidence="7">NBRC 110027</strain>
    </source>
</reference>
<dbReference type="AlphaFoldDB" id="A0A0P4R241"/>
<dbReference type="GO" id="GO:0003677">
    <property type="term" value="F:DNA binding"/>
    <property type="evidence" value="ECO:0007669"/>
    <property type="project" value="UniProtKB-KW"/>
</dbReference>
<dbReference type="Pfam" id="PF07702">
    <property type="entry name" value="UTRA"/>
    <property type="match status" value="1"/>
</dbReference>
<dbReference type="InterPro" id="IPR050679">
    <property type="entry name" value="Bact_HTH_transcr_reg"/>
</dbReference>
<dbReference type="SMART" id="SM00866">
    <property type="entry name" value="UTRA"/>
    <property type="match status" value="1"/>
</dbReference>
<feature type="compositionally biased region" description="Basic and acidic residues" evidence="4">
    <location>
        <begin position="81"/>
        <end position="93"/>
    </location>
</feature>
<keyword evidence="7" id="KW-1185">Reference proteome</keyword>
<gene>
    <name evidence="6" type="ORF">TPA0598_02_02060</name>
</gene>
<evidence type="ECO:0000313" key="6">
    <source>
        <dbReference type="EMBL" id="GAO06968.1"/>
    </source>
</evidence>
<dbReference type="PANTHER" id="PTHR44846">
    <property type="entry name" value="MANNOSYL-D-GLYCERATE TRANSPORT/METABOLISM SYSTEM REPRESSOR MNGR-RELATED"/>
    <property type="match status" value="1"/>
</dbReference>
<dbReference type="PROSITE" id="PS50949">
    <property type="entry name" value="HTH_GNTR"/>
    <property type="match status" value="1"/>
</dbReference>
<dbReference type="Gene3D" id="3.40.1410.10">
    <property type="entry name" value="Chorismate lyase-like"/>
    <property type="match status" value="1"/>
</dbReference>
<dbReference type="GO" id="GO:0045892">
    <property type="term" value="P:negative regulation of DNA-templated transcription"/>
    <property type="evidence" value="ECO:0007669"/>
    <property type="project" value="TreeGrafter"/>
</dbReference>
<dbReference type="Pfam" id="PF00392">
    <property type="entry name" value="GntR"/>
    <property type="match status" value="1"/>
</dbReference>
<keyword evidence="3" id="KW-0804">Transcription</keyword>
<feature type="compositionally biased region" description="Basic residues" evidence="4">
    <location>
        <begin position="66"/>
        <end position="79"/>
    </location>
</feature>
<organism evidence="6 7">
    <name type="scientific">Streptomyces lydicamycinicus</name>
    <dbReference type="NCBI Taxonomy" id="1546107"/>
    <lineage>
        <taxon>Bacteria</taxon>
        <taxon>Bacillati</taxon>
        <taxon>Actinomycetota</taxon>
        <taxon>Actinomycetes</taxon>
        <taxon>Kitasatosporales</taxon>
        <taxon>Streptomycetaceae</taxon>
        <taxon>Streptomyces</taxon>
    </lineage>
</organism>
<dbReference type="PANTHER" id="PTHR44846:SF17">
    <property type="entry name" value="GNTR-FAMILY TRANSCRIPTIONAL REGULATOR"/>
    <property type="match status" value="1"/>
</dbReference>
<comment type="caution">
    <text evidence="6">The sequence shown here is derived from an EMBL/GenBank/DDBJ whole genome shotgun (WGS) entry which is preliminary data.</text>
</comment>
<accession>A0A0P4R241</accession>
<dbReference type="InterPro" id="IPR011663">
    <property type="entry name" value="UTRA"/>
</dbReference>
<dbReference type="RefSeq" id="WP_042150577.1">
    <property type="nucleotide sequence ID" value="NZ_BBNO01000002.1"/>
</dbReference>
<dbReference type="Proteomes" id="UP000048965">
    <property type="component" value="Unassembled WGS sequence"/>
</dbReference>
<keyword evidence="2" id="KW-0238">DNA-binding</keyword>
<dbReference type="InterPro" id="IPR000524">
    <property type="entry name" value="Tscrpt_reg_HTH_GntR"/>
</dbReference>
<feature type="region of interest" description="Disordered" evidence="4">
    <location>
        <begin position="66"/>
        <end position="102"/>
    </location>
</feature>
<evidence type="ECO:0000256" key="2">
    <source>
        <dbReference type="ARBA" id="ARBA00023125"/>
    </source>
</evidence>
<dbReference type="Gene3D" id="1.10.10.10">
    <property type="entry name" value="Winged helix-like DNA-binding domain superfamily/Winged helix DNA-binding domain"/>
    <property type="match status" value="1"/>
</dbReference>
<dbReference type="EMBL" id="BBNO01000002">
    <property type="protein sequence ID" value="GAO06968.1"/>
    <property type="molecule type" value="Genomic_DNA"/>
</dbReference>
<dbReference type="SUPFAM" id="SSF46785">
    <property type="entry name" value="Winged helix' DNA-binding domain"/>
    <property type="match status" value="1"/>
</dbReference>
<dbReference type="CDD" id="cd07377">
    <property type="entry name" value="WHTH_GntR"/>
    <property type="match status" value="1"/>
</dbReference>
<evidence type="ECO:0000256" key="3">
    <source>
        <dbReference type="ARBA" id="ARBA00023163"/>
    </source>
</evidence>
<keyword evidence="1" id="KW-0805">Transcription regulation</keyword>